<feature type="compositionally biased region" description="Basic and acidic residues" evidence="1">
    <location>
        <begin position="376"/>
        <end position="385"/>
    </location>
</feature>
<dbReference type="PROSITE" id="PS50003">
    <property type="entry name" value="PH_DOMAIN"/>
    <property type="match status" value="1"/>
</dbReference>
<feature type="compositionally biased region" description="Basic and acidic residues" evidence="1">
    <location>
        <begin position="459"/>
        <end position="469"/>
    </location>
</feature>
<dbReference type="Gene3D" id="2.30.29.30">
    <property type="entry name" value="Pleckstrin-homology domain (PH domain)/Phosphotyrosine-binding domain (PTB)"/>
    <property type="match status" value="1"/>
</dbReference>
<name>A0A0N0NQC3_9EURO</name>
<feature type="compositionally biased region" description="Basic and acidic residues" evidence="1">
    <location>
        <begin position="498"/>
        <end position="528"/>
    </location>
</feature>
<comment type="caution">
    <text evidence="3">The sequence shown here is derived from an EMBL/GenBank/DDBJ whole genome shotgun (WGS) entry which is preliminary data.</text>
</comment>
<feature type="region of interest" description="Disordered" evidence="1">
    <location>
        <begin position="1"/>
        <end position="67"/>
    </location>
</feature>
<feature type="domain" description="PH" evidence="2">
    <location>
        <begin position="88"/>
        <end position="206"/>
    </location>
</feature>
<evidence type="ECO:0000313" key="4">
    <source>
        <dbReference type="Proteomes" id="UP000038010"/>
    </source>
</evidence>
<feature type="compositionally biased region" description="Basic and acidic residues" evidence="1">
    <location>
        <begin position="552"/>
        <end position="573"/>
    </location>
</feature>
<gene>
    <name evidence="3" type="ORF">AB675_6177</name>
</gene>
<sequence>MSVEAPKTVEETAPVESKPVEQLEATPAVPSETPTAAETSKPVTTETPATADATTTPAVGEETKPVEETLKKDEAVVEAVPASEGTLGYKAPGFLKQFHFSKHFFWFSEEPLTTDALNVYSRSEKASHAHKAWARESGKGLLFHSKRAEDKAHPAGIIALYDIGSITKDGMHLFSFEDSHGKTHKFEATSTTERDSWVVALEKQKEEGKSLKEELTGRDSYKKNIEDYSKPAITATPAVAASRSKSKDPKKSLDANTATTAATTTPADTTELKKETSPDAATTTPVAPVEEKKDTTKSRSQSRKRASVFGSFLKKDEAKEEKKAAEKAEKHEKQEEKKVEAEAKKEEAKQEHSVPKATEAAGAAAIAAAPVAAVSADKKEEKTEPTSEAPVTEPTTATPTTEPTATPSTTDKKAKRGSVFGSLFNKAKVTSPTSEKTEKEVGPTPPAKDEVLPVSDTAPKVDEPIDTKPLDTAAITAPATTDAPAETPKETTATRPAATEKKSFLGFIKKPESKKDEVKETKAADVKPTESTTAAVPAVDGADAPVTTDAAAKSDSETPVEEKKTPADKDQRRSSLFGGLGTIKNKKRDETEPTENGTEKKREKSPLPSKIGGLFQPKEEVKTETSAPAATSEPATAAETKTDVPASTDAPESKIIGDVVPEAVVAAPTPAPEVKASA</sequence>
<feature type="compositionally biased region" description="Basic and acidic residues" evidence="1">
    <location>
        <begin position="435"/>
        <end position="451"/>
    </location>
</feature>
<reference evidence="3 4" key="1">
    <citation type="submission" date="2015-06" db="EMBL/GenBank/DDBJ databases">
        <title>Draft genome of the ant-associated black yeast Phialophora attae CBS 131958.</title>
        <authorList>
            <person name="Moreno L.F."/>
            <person name="Stielow B.J."/>
            <person name="de Hoog S."/>
            <person name="Vicente V.A."/>
            <person name="Weiss V.A."/>
            <person name="de Vries M."/>
            <person name="Cruz L.M."/>
            <person name="Souza E.M."/>
        </authorList>
    </citation>
    <scope>NUCLEOTIDE SEQUENCE [LARGE SCALE GENOMIC DNA]</scope>
    <source>
        <strain evidence="3 4">CBS 131958</strain>
    </source>
</reference>
<dbReference type="RefSeq" id="XP_018003704.1">
    <property type="nucleotide sequence ID" value="XM_018146448.1"/>
</dbReference>
<dbReference type="InterPro" id="IPR039712">
    <property type="entry name" value="Meu6"/>
</dbReference>
<dbReference type="InterPro" id="IPR001849">
    <property type="entry name" value="PH_domain"/>
</dbReference>
<feature type="compositionally biased region" description="Low complexity" evidence="1">
    <location>
        <begin position="357"/>
        <end position="375"/>
    </location>
</feature>
<dbReference type="PANTHER" id="PTHR42073:SF1">
    <property type="entry name" value="MEIOTIC EXPRESSION UP-REGULATED PROTEIN 6"/>
    <property type="match status" value="1"/>
</dbReference>
<protein>
    <recommendedName>
        <fullName evidence="2">PH domain-containing protein</fullName>
    </recommendedName>
</protein>
<feature type="compositionally biased region" description="Low complexity" evidence="1">
    <location>
        <begin position="255"/>
        <end position="269"/>
    </location>
</feature>
<feature type="compositionally biased region" description="Low complexity" evidence="1">
    <location>
        <begin position="624"/>
        <end position="639"/>
    </location>
</feature>
<proteinExistence type="predicted"/>
<dbReference type="OrthoDB" id="5593352at2759"/>
<organism evidence="3 4">
    <name type="scientific">Cyphellophora attinorum</name>
    <dbReference type="NCBI Taxonomy" id="1664694"/>
    <lineage>
        <taxon>Eukaryota</taxon>
        <taxon>Fungi</taxon>
        <taxon>Dikarya</taxon>
        <taxon>Ascomycota</taxon>
        <taxon>Pezizomycotina</taxon>
        <taxon>Eurotiomycetes</taxon>
        <taxon>Chaetothyriomycetidae</taxon>
        <taxon>Chaetothyriales</taxon>
        <taxon>Cyphellophoraceae</taxon>
        <taxon>Cyphellophora</taxon>
    </lineage>
</organism>
<dbReference type="GeneID" id="28738328"/>
<dbReference type="PANTHER" id="PTHR42073">
    <property type="entry name" value="MEIOTIC EXPRESSION UP-REGULATED PROTEIN 6"/>
    <property type="match status" value="1"/>
</dbReference>
<feature type="compositionally biased region" description="Low complexity" evidence="1">
    <location>
        <begin position="472"/>
        <end position="497"/>
    </location>
</feature>
<dbReference type="Proteomes" id="UP000038010">
    <property type="component" value="Unassembled WGS sequence"/>
</dbReference>
<accession>A0A0N0NQC3</accession>
<feature type="compositionally biased region" description="Low complexity" evidence="1">
    <location>
        <begin position="532"/>
        <end position="547"/>
    </location>
</feature>
<dbReference type="STRING" id="1664694.A0A0N0NQC3"/>
<feature type="compositionally biased region" description="Low complexity" evidence="1">
    <location>
        <begin position="44"/>
        <end position="58"/>
    </location>
</feature>
<feature type="region of interest" description="Disordered" evidence="1">
    <location>
        <begin position="236"/>
        <end position="656"/>
    </location>
</feature>
<dbReference type="VEuPathDB" id="FungiDB:AB675_6177"/>
<feature type="compositionally biased region" description="Low complexity" evidence="1">
    <location>
        <begin position="386"/>
        <end position="409"/>
    </location>
</feature>
<evidence type="ECO:0000259" key="2">
    <source>
        <dbReference type="PROSITE" id="PS50003"/>
    </source>
</evidence>
<feature type="compositionally biased region" description="Basic and acidic residues" evidence="1">
    <location>
        <begin position="587"/>
        <end position="605"/>
    </location>
</feature>
<dbReference type="InterPro" id="IPR011993">
    <property type="entry name" value="PH-like_dom_sf"/>
</dbReference>
<feature type="compositionally biased region" description="Polar residues" evidence="1">
    <location>
        <begin position="32"/>
        <end position="43"/>
    </location>
</feature>
<dbReference type="InterPro" id="IPR039483">
    <property type="entry name" value="Meu6_PH_dom"/>
</dbReference>
<dbReference type="EMBL" id="LFJN01000004">
    <property type="protein sequence ID" value="KPI43741.1"/>
    <property type="molecule type" value="Genomic_DNA"/>
</dbReference>
<keyword evidence="4" id="KW-1185">Reference proteome</keyword>
<feature type="compositionally biased region" description="Basic and acidic residues" evidence="1">
    <location>
        <begin position="313"/>
        <end position="354"/>
    </location>
</feature>
<dbReference type="Pfam" id="PF15406">
    <property type="entry name" value="PH_6"/>
    <property type="match status" value="1"/>
</dbReference>
<evidence type="ECO:0000256" key="1">
    <source>
        <dbReference type="SAM" id="MobiDB-lite"/>
    </source>
</evidence>
<dbReference type="AlphaFoldDB" id="A0A0N0NQC3"/>
<evidence type="ECO:0000313" key="3">
    <source>
        <dbReference type="EMBL" id="KPI43741.1"/>
    </source>
</evidence>